<comment type="caution">
    <text evidence="2">The sequence shown here is derived from an EMBL/GenBank/DDBJ whole genome shotgun (WGS) entry which is preliminary data.</text>
</comment>
<organism evidence="2 3">
    <name type="scientific">Cercophora scortea</name>
    <dbReference type="NCBI Taxonomy" id="314031"/>
    <lineage>
        <taxon>Eukaryota</taxon>
        <taxon>Fungi</taxon>
        <taxon>Dikarya</taxon>
        <taxon>Ascomycota</taxon>
        <taxon>Pezizomycotina</taxon>
        <taxon>Sordariomycetes</taxon>
        <taxon>Sordariomycetidae</taxon>
        <taxon>Sordariales</taxon>
        <taxon>Lasiosphaeriaceae</taxon>
        <taxon>Cercophora</taxon>
    </lineage>
</organism>
<reference evidence="2" key="2">
    <citation type="submission" date="2023-06" db="EMBL/GenBank/DDBJ databases">
        <authorList>
            <consortium name="Lawrence Berkeley National Laboratory"/>
            <person name="Haridas S."/>
            <person name="Hensen N."/>
            <person name="Bonometti L."/>
            <person name="Westerberg I."/>
            <person name="Brannstrom I.O."/>
            <person name="Guillou S."/>
            <person name="Cros-Aarteil S."/>
            <person name="Calhoun S."/>
            <person name="Kuo A."/>
            <person name="Mondo S."/>
            <person name="Pangilinan J."/>
            <person name="Riley R."/>
            <person name="Labutti K."/>
            <person name="Andreopoulos B."/>
            <person name="Lipzen A."/>
            <person name="Chen C."/>
            <person name="Yanf M."/>
            <person name="Daum C."/>
            <person name="Ng V."/>
            <person name="Clum A."/>
            <person name="Steindorff A."/>
            <person name="Ohm R."/>
            <person name="Martin F."/>
            <person name="Silar P."/>
            <person name="Natvig D."/>
            <person name="Lalanne C."/>
            <person name="Gautier V."/>
            <person name="Ament-Velasquez S.L."/>
            <person name="Kruys A."/>
            <person name="Hutchinson M.I."/>
            <person name="Powell A.J."/>
            <person name="Barry K."/>
            <person name="Miller A.N."/>
            <person name="Grigoriev I.V."/>
            <person name="Debuchy R."/>
            <person name="Gladieux P."/>
            <person name="Thoren M.H."/>
            <person name="Johannesson H."/>
        </authorList>
    </citation>
    <scope>NUCLEOTIDE SEQUENCE</scope>
    <source>
        <strain evidence="2">SMH4131-1</strain>
    </source>
</reference>
<feature type="transmembrane region" description="Helical" evidence="1">
    <location>
        <begin position="58"/>
        <end position="78"/>
    </location>
</feature>
<keyword evidence="1" id="KW-1133">Transmembrane helix</keyword>
<dbReference type="EMBL" id="JAUEPO010000004">
    <property type="protein sequence ID" value="KAK3323890.1"/>
    <property type="molecule type" value="Genomic_DNA"/>
</dbReference>
<evidence type="ECO:0000313" key="2">
    <source>
        <dbReference type="EMBL" id="KAK3323890.1"/>
    </source>
</evidence>
<reference evidence="2" key="1">
    <citation type="journal article" date="2023" name="Mol. Phylogenet. Evol.">
        <title>Genome-scale phylogeny and comparative genomics of the fungal order Sordariales.</title>
        <authorList>
            <person name="Hensen N."/>
            <person name="Bonometti L."/>
            <person name="Westerberg I."/>
            <person name="Brannstrom I.O."/>
            <person name="Guillou S."/>
            <person name="Cros-Aarteil S."/>
            <person name="Calhoun S."/>
            <person name="Haridas S."/>
            <person name="Kuo A."/>
            <person name="Mondo S."/>
            <person name="Pangilinan J."/>
            <person name="Riley R."/>
            <person name="LaButti K."/>
            <person name="Andreopoulos B."/>
            <person name="Lipzen A."/>
            <person name="Chen C."/>
            <person name="Yan M."/>
            <person name="Daum C."/>
            <person name="Ng V."/>
            <person name="Clum A."/>
            <person name="Steindorff A."/>
            <person name="Ohm R.A."/>
            <person name="Martin F."/>
            <person name="Silar P."/>
            <person name="Natvig D.O."/>
            <person name="Lalanne C."/>
            <person name="Gautier V."/>
            <person name="Ament-Velasquez S.L."/>
            <person name="Kruys A."/>
            <person name="Hutchinson M.I."/>
            <person name="Powell A.J."/>
            <person name="Barry K."/>
            <person name="Miller A.N."/>
            <person name="Grigoriev I.V."/>
            <person name="Debuchy R."/>
            <person name="Gladieux P."/>
            <person name="Hiltunen Thoren M."/>
            <person name="Johannesson H."/>
        </authorList>
    </citation>
    <scope>NUCLEOTIDE SEQUENCE</scope>
    <source>
        <strain evidence="2">SMH4131-1</strain>
    </source>
</reference>
<evidence type="ECO:0000256" key="1">
    <source>
        <dbReference type="SAM" id="Phobius"/>
    </source>
</evidence>
<keyword evidence="3" id="KW-1185">Reference proteome</keyword>
<gene>
    <name evidence="2" type="ORF">B0T19DRAFT_216181</name>
</gene>
<protein>
    <submittedName>
        <fullName evidence="2">Uncharacterized protein</fullName>
    </submittedName>
</protein>
<feature type="transmembrane region" description="Helical" evidence="1">
    <location>
        <begin position="12"/>
        <end position="31"/>
    </location>
</feature>
<dbReference type="Proteomes" id="UP001286456">
    <property type="component" value="Unassembled WGS sequence"/>
</dbReference>
<name>A0AAE0IEY9_9PEZI</name>
<proteinExistence type="predicted"/>
<dbReference type="AlphaFoldDB" id="A0AAE0IEY9"/>
<keyword evidence="1" id="KW-0472">Membrane</keyword>
<keyword evidence="1" id="KW-0812">Transmembrane</keyword>
<accession>A0AAE0IEY9</accession>
<evidence type="ECO:0000313" key="3">
    <source>
        <dbReference type="Proteomes" id="UP001286456"/>
    </source>
</evidence>
<sequence length="155" mass="17113">MLYAVSLSWLRLLYVAVVVVAVVQRTGTLYVGDPIHSGRCICCAQVAQGRPRLLGRPMIYLSIYLSVPVAAASAASSARHLIDRHLSCSGMVMSSFNPRLSLEGRTPSACSRGVEAGQANEMMDCRSSRWLGSHLRRHPLRICMRSDSKARQRIR</sequence>